<dbReference type="GO" id="GO:0005829">
    <property type="term" value="C:cytosol"/>
    <property type="evidence" value="ECO:0007669"/>
    <property type="project" value="TreeGrafter"/>
</dbReference>
<evidence type="ECO:0000256" key="4">
    <source>
        <dbReference type="ARBA" id="ARBA00022801"/>
    </source>
</evidence>
<keyword evidence="10" id="KW-0413">Isomerase</keyword>
<dbReference type="InterPro" id="IPR000212">
    <property type="entry name" value="DNA_helicase_UvrD/REP"/>
</dbReference>
<evidence type="ECO:0000259" key="16">
    <source>
        <dbReference type="PROSITE" id="PS51217"/>
    </source>
</evidence>
<dbReference type="InterPro" id="IPR014016">
    <property type="entry name" value="UvrD-like_ATP-bd"/>
</dbReference>
<dbReference type="CDD" id="cd17932">
    <property type="entry name" value="DEXQc_UvrD"/>
    <property type="match status" value="1"/>
</dbReference>
<dbReference type="AlphaFoldDB" id="A0A6J6P504"/>
<dbReference type="Pfam" id="PF12705">
    <property type="entry name" value="PDDEXK_1"/>
    <property type="match status" value="1"/>
</dbReference>
<protein>
    <recommendedName>
        <fullName evidence="12">DNA 3'-5' helicase</fullName>
        <ecNumber evidence="12">5.6.2.4</ecNumber>
    </recommendedName>
</protein>
<evidence type="ECO:0000256" key="11">
    <source>
        <dbReference type="ARBA" id="ARBA00034617"/>
    </source>
</evidence>
<dbReference type="PROSITE" id="PS51217">
    <property type="entry name" value="UVRD_HELICASE_CTER"/>
    <property type="match status" value="1"/>
</dbReference>
<accession>A0A6J6P504</accession>
<reference evidence="17" key="1">
    <citation type="submission" date="2020-05" db="EMBL/GenBank/DDBJ databases">
        <authorList>
            <person name="Chiriac C."/>
            <person name="Salcher M."/>
            <person name="Ghai R."/>
            <person name="Kavagutti S V."/>
        </authorList>
    </citation>
    <scope>NUCLEOTIDE SEQUENCE</scope>
</reference>
<dbReference type="PANTHER" id="PTHR11070:SF2">
    <property type="entry name" value="ATP-DEPENDENT DNA HELICASE SRS2"/>
    <property type="match status" value="1"/>
</dbReference>
<organism evidence="17">
    <name type="scientific">freshwater metagenome</name>
    <dbReference type="NCBI Taxonomy" id="449393"/>
    <lineage>
        <taxon>unclassified sequences</taxon>
        <taxon>metagenomes</taxon>
        <taxon>ecological metagenomes</taxon>
    </lineage>
</organism>
<dbReference type="EMBL" id="CAEZXP010000001">
    <property type="protein sequence ID" value="CAB4691683.1"/>
    <property type="molecule type" value="Genomic_DNA"/>
</dbReference>
<dbReference type="InterPro" id="IPR038726">
    <property type="entry name" value="PDDEXK_AddAB-type"/>
</dbReference>
<comment type="catalytic activity">
    <reaction evidence="11">
        <text>Couples ATP hydrolysis with the unwinding of duplex DNA by translocating in the 3'-5' direction.</text>
        <dbReference type="EC" id="5.6.2.4"/>
    </reaction>
</comment>
<evidence type="ECO:0000256" key="9">
    <source>
        <dbReference type="ARBA" id="ARBA00023204"/>
    </source>
</evidence>
<evidence type="ECO:0000259" key="14">
    <source>
        <dbReference type="PROSITE" id="PS50803"/>
    </source>
</evidence>
<sequence>MNDRQLEAVKARGEVFVSAGAGTGKTSVLVSRFVRAVCDMELSVDSVLVITYTRKAAGELRTRIRAALVQEGKHELARSLDSAWISTIHGFCSRLLRAHPFEVGIDPRFRELDDEGGAVIRGEAFAKALDRFCADEDADHLRLLATYTADGLRRRLIGVFETLRSAGRDLVLEPAPPPQLASSLAELRLRAGELAADPEATELQRAVATAALDLPNDPEALCHLGPLLARGARAQEFEAARKAVERDALETVAARDRLLLQELLTLFAEEYAAAKARESVVDFEDLQLLTRDLLRNAPEVRAVEQLRFRAIMVDEFQDTNELQTQIIDLLRQWPDGSEIADEKDVFYVGDEFQSIYGFRHADVEVFRRRREAAKLRLPLSENYRSRAEVLAAVNHLFAGAFGEGFQELAASREFPDPVFGHPVELLVTDKDAYKGTGTHWRRAEAANVAQRVRQLVDDGAAEPGDVVLLFAAGTDAEQYEEELRKLGLPTYRAMGRRYFGQQQVSDLLMYLRLIWNRYDDVALASVLMSPFVGVSNDAMLLVRRHAGRRPIFTGIERSLPEPLSEEDERLIRAFKQRFERLVSASARVSLERLCELIVAEHDYDLAVLARWDGGRRYANMRKLMRLARGYEELRGRDVEGFVRFLRDQQSLGASQLEAVSEEEGAGAVRLMTIHAAKGLEFKVVVVADAGRDTGTGGGSEEIVALPDGRIGMKIPHPSTGKPEPVAGWDAVKEARDAANQAERLRLYYVAMTRAQERLIVSGSLDERRDTPIGWVIEQLDCEAELEGATEPFELERDGAMFLVSVQRAALEDDPDTEPEAPELDEVATADQLSLFAALPDTPAPRGYVLPEIVPIPTPPLHSVRRLSYSSIASFERCSYRYYAERVGGLRERRAIAVGVAGLAATEIGDAVHRLLEVVDLSAPAAPPLDPVSDWYPDVSEAELERIDRFVRSYCESDLARRIATLPGVMVERPFAFEHDGVLFHGRLDVLQRDGGKALILDYKTNILGERDPAVIVDHEYSIQRVVYALACFKAGADDVEIVYHFLERPDAVVRTRFDRSAIPELEARLSVATNQINAGPYEPRPSDFNCAGCPALDLVCAGPKLLGGSATSAISA</sequence>
<evidence type="ECO:0000256" key="7">
    <source>
        <dbReference type="ARBA" id="ARBA00022840"/>
    </source>
</evidence>
<dbReference type="PROSITE" id="PS50803">
    <property type="entry name" value="OAR"/>
    <property type="match status" value="1"/>
</dbReference>
<keyword evidence="4" id="KW-0378">Hydrolase</keyword>
<keyword evidence="8" id="KW-0238">DNA-binding</keyword>
<dbReference type="GO" id="GO:0000725">
    <property type="term" value="P:recombinational repair"/>
    <property type="evidence" value="ECO:0007669"/>
    <property type="project" value="TreeGrafter"/>
</dbReference>
<name>A0A6J6P504_9ZZZZ</name>
<dbReference type="InterPro" id="IPR003654">
    <property type="entry name" value="OAR_dom"/>
</dbReference>
<keyword evidence="1" id="KW-0540">Nuclease</keyword>
<evidence type="ECO:0000313" key="17">
    <source>
        <dbReference type="EMBL" id="CAB4691683.1"/>
    </source>
</evidence>
<dbReference type="Gene3D" id="1.10.486.10">
    <property type="entry name" value="PCRA, domain 4"/>
    <property type="match status" value="1"/>
</dbReference>
<evidence type="ECO:0000256" key="3">
    <source>
        <dbReference type="ARBA" id="ARBA00022763"/>
    </source>
</evidence>
<dbReference type="Pfam" id="PF00580">
    <property type="entry name" value="UvrD-helicase"/>
    <property type="match status" value="1"/>
</dbReference>
<keyword evidence="3" id="KW-0227">DNA damage</keyword>
<dbReference type="SUPFAM" id="SSF52540">
    <property type="entry name" value="P-loop containing nucleoside triphosphate hydrolases"/>
    <property type="match status" value="1"/>
</dbReference>
<evidence type="ECO:0000256" key="2">
    <source>
        <dbReference type="ARBA" id="ARBA00022741"/>
    </source>
</evidence>
<dbReference type="PROSITE" id="PS51198">
    <property type="entry name" value="UVRD_HELICASE_ATP_BIND"/>
    <property type="match status" value="1"/>
</dbReference>
<evidence type="ECO:0000256" key="12">
    <source>
        <dbReference type="ARBA" id="ARBA00034808"/>
    </source>
</evidence>
<dbReference type="InterPro" id="IPR011335">
    <property type="entry name" value="Restrct_endonuc-II-like"/>
</dbReference>
<keyword evidence="9" id="KW-0234">DNA repair</keyword>
<proteinExistence type="predicted"/>
<keyword evidence="6" id="KW-0269">Exonuclease</keyword>
<evidence type="ECO:0000256" key="8">
    <source>
        <dbReference type="ARBA" id="ARBA00023125"/>
    </source>
</evidence>
<dbReference type="GO" id="GO:0005524">
    <property type="term" value="F:ATP binding"/>
    <property type="evidence" value="ECO:0007669"/>
    <property type="project" value="UniProtKB-KW"/>
</dbReference>
<evidence type="ECO:0000256" key="1">
    <source>
        <dbReference type="ARBA" id="ARBA00022722"/>
    </source>
</evidence>
<keyword evidence="7" id="KW-0067">ATP-binding</keyword>
<dbReference type="InterPro" id="IPR011604">
    <property type="entry name" value="PDDEXK-like_dom_sf"/>
</dbReference>
<dbReference type="SUPFAM" id="SSF52980">
    <property type="entry name" value="Restriction endonuclease-like"/>
    <property type="match status" value="1"/>
</dbReference>
<feature type="domain" description="UvrD-like helicase ATP-binding" evidence="15">
    <location>
        <begin position="1"/>
        <end position="386"/>
    </location>
</feature>
<dbReference type="EC" id="5.6.2.4" evidence="12"/>
<evidence type="ECO:0000256" key="10">
    <source>
        <dbReference type="ARBA" id="ARBA00023235"/>
    </source>
</evidence>
<evidence type="ECO:0000259" key="15">
    <source>
        <dbReference type="PROSITE" id="PS51198"/>
    </source>
</evidence>
<evidence type="ECO:0000256" key="5">
    <source>
        <dbReference type="ARBA" id="ARBA00022806"/>
    </source>
</evidence>
<keyword evidence="5" id="KW-0347">Helicase</keyword>
<dbReference type="Gene3D" id="3.90.320.10">
    <property type="match status" value="1"/>
</dbReference>
<dbReference type="GO" id="GO:0004527">
    <property type="term" value="F:exonuclease activity"/>
    <property type="evidence" value="ECO:0007669"/>
    <property type="project" value="UniProtKB-KW"/>
</dbReference>
<gene>
    <name evidence="17" type="ORF">UFOPK2399_00761</name>
</gene>
<dbReference type="InterPro" id="IPR014017">
    <property type="entry name" value="DNA_helicase_UvrD-like_C"/>
</dbReference>
<dbReference type="GO" id="GO:0033202">
    <property type="term" value="C:DNA helicase complex"/>
    <property type="evidence" value="ECO:0007669"/>
    <property type="project" value="TreeGrafter"/>
</dbReference>
<evidence type="ECO:0000256" key="6">
    <source>
        <dbReference type="ARBA" id="ARBA00022839"/>
    </source>
</evidence>
<keyword evidence="2" id="KW-0547">Nucleotide-binding</keyword>
<comment type="catalytic activity">
    <reaction evidence="13">
        <text>ATP + H2O = ADP + phosphate + H(+)</text>
        <dbReference type="Rhea" id="RHEA:13065"/>
        <dbReference type="ChEBI" id="CHEBI:15377"/>
        <dbReference type="ChEBI" id="CHEBI:15378"/>
        <dbReference type="ChEBI" id="CHEBI:30616"/>
        <dbReference type="ChEBI" id="CHEBI:43474"/>
        <dbReference type="ChEBI" id="CHEBI:456216"/>
        <dbReference type="EC" id="5.6.2.4"/>
    </reaction>
</comment>
<dbReference type="GO" id="GO:0003677">
    <property type="term" value="F:DNA binding"/>
    <property type="evidence" value="ECO:0007669"/>
    <property type="project" value="UniProtKB-KW"/>
</dbReference>
<dbReference type="Gene3D" id="3.40.50.300">
    <property type="entry name" value="P-loop containing nucleotide triphosphate hydrolases"/>
    <property type="match status" value="4"/>
</dbReference>
<evidence type="ECO:0000256" key="13">
    <source>
        <dbReference type="ARBA" id="ARBA00048988"/>
    </source>
</evidence>
<dbReference type="PANTHER" id="PTHR11070">
    <property type="entry name" value="UVRD / RECB / PCRA DNA HELICASE FAMILY MEMBER"/>
    <property type="match status" value="1"/>
</dbReference>
<dbReference type="GO" id="GO:0043138">
    <property type="term" value="F:3'-5' DNA helicase activity"/>
    <property type="evidence" value="ECO:0007669"/>
    <property type="project" value="UniProtKB-EC"/>
</dbReference>
<dbReference type="InterPro" id="IPR027417">
    <property type="entry name" value="P-loop_NTPase"/>
</dbReference>
<dbReference type="Pfam" id="PF13361">
    <property type="entry name" value="UvrD_C"/>
    <property type="match status" value="1"/>
</dbReference>
<feature type="domain" description="UvrD-like helicase C-terminal" evidence="16">
    <location>
        <begin position="387"/>
        <end position="678"/>
    </location>
</feature>
<feature type="domain" description="OAR" evidence="14">
    <location>
        <begin position="182"/>
        <end position="195"/>
    </location>
</feature>